<dbReference type="PANTHER" id="PTHR42695">
    <property type="entry name" value="GLUTAMINE AMIDOTRANSFERASE YLR126C-RELATED"/>
    <property type="match status" value="1"/>
</dbReference>
<dbReference type="Proteomes" id="UP000503169">
    <property type="component" value="Chromosome"/>
</dbReference>
<organism evidence="4 7">
    <name type="scientific">Limosilactobacillus fermentum</name>
    <name type="common">Lactobacillus fermentum</name>
    <dbReference type="NCBI Taxonomy" id="1613"/>
    <lineage>
        <taxon>Bacteria</taxon>
        <taxon>Bacillati</taxon>
        <taxon>Bacillota</taxon>
        <taxon>Bacilli</taxon>
        <taxon>Lactobacillales</taxon>
        <taxon>Lactobacillaceae</taxon>
        <taxon>Limosilactobacillus</taxon>
    </lineage>
</organism>
<dbReference type="EMBL" id="CP017151">
    <property type="protein sequence ID" value="AOR75154.1"/>
    <property type="molecule type" value="Genomic_DNA"/>
</dbReference>
<sequence length="227" mass="25098">MRLNVLQHVSDEGPGAILNWANDHQATVTIYHPNDFGLLPTVDETDLLVVLGSPASPNDDDQWIKDERALIKGMLTAKKPVFGACFGAQQISLILGGRVQDAPAKEVGWLEVTRQSDRIAGLPEVATPLHWHQQMFTIPEGADLLYSSKYLQEQGFVYQDLAIGLQFHLEPLELNVREMCANDGAYANGSVLNQTAEEIVNHGVPADNQAVMNRLLDYLMKENPENV</sequence>
<evidence type="ECO:0000313" key="3">
    <source>
        <dbReference type="EMBL" id="MPQ36168.1"/>
    </source>
</evidence>
<evidence type="ECO:0000313" key="8">
    <source>
        <dbReference type="Proteomes" id="UP000466799"/>
    </source>
</evidence>
<dbReference type="GO" id="GO:0005829">
    <property type="term" value="C:cytosol"/>
    <property type="evidence" value="ECO:0007669"/>
    <property type="project" value="TreeGrafter"/>
</dbReference>
<keyword evidence="4" id="KW-0808">Transferase</keyword>
<dbReference type="PROSITE" id="PS51273">
    <property type="entry name" value="GATASE_TYPE_1"/>
    <property type="match status" value="1"/>
</dbReference>
<gene>
    <name evidence="4" type="ORF">C1Y38_03945</name>
    <name evidence="3" type="ORF">GC247_10005</name>
    <name evidence="5" type="ORF">HCY95_00902</name>
    <name evidence="2" type="ORF">LACFE_CDS1711</name>
</gene>
<evidence type="ECO:0000313" key="5">
    <source>
        <dbReference type="EMBL" id="QIX58466.1"/>
    </source>
</evidence>
<dbReference type="Proteomes" id="UP000466799">
    <property type="component" value="Unassembled WGS sequence"/>
</dbReference>
<evidence type="ECO:0000259" key="1">
    <source>
        <dbReference type="Pfam" id="PF00117"/>
    </source>
</evidence>
<dbReference type="GO" id="GO:0016740">
    <property type="term" value="F:transferase activity"/>
    <property type="evidence" value="ECO:0007669"/>
    <property type="project" value="UniProtKB-KW"/>
</dbReference>
<dbReference type="EMBL" id="POTQ01000005">
    <property type="protein sequence ID" value="PNV58287.1"/>
    <property type="molecule type" value="Genomic_DNA"/>
</dbReference>
<evidence type="ECO:0000313" key="7">
    <source>
        <dbReference type="Proteomes" id="UP000236514"/>
    </source>
</evidence>
<dbReference type="SUPFAM" id="SSF52317">
    <property type="entry name" value="Class I glutamine amidotransferase-like"/>
    <property type="match status" value="1"/>
</dbReference>
<feature type="domain" description="Glutamine amidotransferase" evidence="1">
    <location>
        <begin position="33"/>
        <end position="170"/>
    </location>
</feature>
<dbReference type="PANTHER" id="PTHR42695:SF5">
    <property type="entry name" value="GLUTAMINE AMIDOTRANSFERASE YLR126C-RELATED"/>
    <property type="match status" value="1"/>
</dbReference>
<name>A0A0F4HCW3_LIMFE</name>
<dbReference type="AlphaFoldDB" id="A0A0F4HCW3"/>
<protein>
    <submittedName>
        <fullName evidence="2">GMP synthase glutamine amidotransferase subunit</fullName>
    </submittedName>
    <submittedName>
        <fullName evidence="4">Type 1 glutamine amidotransferase</fullName>
    </submittedName>
</protein>
<dbReference type="EMBL" id="WHJL01000140">
    <property type="protein sequence ID" value="MPQ36168.1"/>
    <property type="molecule type" value="Genomic_DNA"/>
</dbReference>
<reference evidence="5 9" key="4">
    <citation type="submission" date="2020-04" db="EMBL/GenBank/DDBJ databases">
        <title>Novel strain L. Fermentum HFD1 producer antibacterial peptides.</title>
        <authorList>
            <person name="Ozhegov G.D."/>
            <person name="Pavlova A.S."/>
            <person name="Zhuravleva D.E."/>
            <person name="Gogoleva N.V."/>
            <person name="Shagimardanova E.I."/>
            <person name="Markelova M.I."/>
            <person name="Yarullina D.R."/>
            <person name="Kayumov A.R."/>
        </authorList>
    </citation>
    <scope>NUCLEOTIDE SEQUENCE [LARGE SCALE GENOMIC DNA]</scope>
    <source>
        <strain evidence="5 9">HFD1</strain>
    </source>
</reference>
<dbReference type="CDD" id="cd01741">
    <property type="entry name" value="GATase1_1"/>
    <property type="match status" value="1"/>
</dbReference>
<dbReference type="Gene3D" id="3.40.50.880">
    <property type="match status" value="1"/>
</dbReference>
<reference evidence="4 7" key="2">
    <citation type="submission" date="2018-01" db="EMBL/GenBank/DDBJ databases">
        <title>Draft genome sequence of the feruloyl esterase-producing strain Lactobacillus fermentum CRL 1446, isolated from artisanal goat milk cheese.</title>
        <authorList>
            <person name="Abeijon Mukdsi M.C."/>
            <person name="Saavedra L."/>
            <person name="Gauffin Cano M.P."/>
            <person name="Hebert E.M."/>
            <person name="Medina R.B."/>
        </authorList>
    </citation>
    <scope>NUCLEOTIDE SEQUENCE [LARGE SCALE GENOMIC DNA]</scope>
    <source>
        <strain evidence="4 7">CRL 1446</strain>
    </source>
</reference>
<evidence type="ECO:0000313" key="4">
    <source>
        <dbReference type="EMBL" id="PNV58287.1"/>
    </source>
</evidence>
<evidence type="ECO:0000313" key="2">
    <source>
        <dbReference type="EMBL" id="AOR75154.1"/>
    </source>
</evidence>
<dbReference type="Proteomes" id="UP000236514">
    <property type="component" value="Unassembled WGS sequence"/>
</dbReference>
<dbReference type="RefSeq" id="WP_021349548.1">
    <property type="nucleotide sequence ID" value="NZ_AP024320.1"/>
</dbReference>
<dbReference type="InterPro" id="IPR017926">
    <property type="entry name" value="GATASE"/>
</dbReference>
<dbReference type="InterPro" id="IPR044992">
    <property type="entry name" value="ChyE-like"/>
</dbReference>
<reference evidence="2 6" key="1">
    <citation type="submission" date="2016-09" db="EMBL/GenBank/DDBJ databases">
        <title>Genome Sequence of the Lactobacillus fermentum strain NCC2970 (CNCM I-5068).</title>
        <authorList>
            <person name="Barretto C."/>
            <person name="Ngom-Bru C."/>
            <person name="Genevaz A."/>
            <person name="Fournier C."/>
            <person name="Moine D."/>
            <person name="Kassam M."/>
            <person name="Iltis A."/>
            <person name="Sagory-Zalkind P."/>
            <person name="Faucherand G."/>
            <person name="Descombes P."/>
            <person name="Duboux S."/>
        </authorList>
    </citation>
    <scope>NUCLEOTIDE SEQUENCE [LARGE SCALE GENOMIC DNA]</scope>
    <source>
        <strain evidence="2 6">NCC2970</strain>
    </source>
</reference>
<proteinExistence type="predicted"/>
<reference evidence="3 8" key="3">
    <citation type="submission" date="2019-10" db="EMBL/GenBank/DDBJ databases">
        <title>Genome Sequencing and assembly of Lactobacillus fermentum I2, a lactic acid bacteria.</title>
        <authorList>
            <person name="Lopes L.S."/>
            <person name="Persinoti G.F."/>
            <person name="Riano-Pachon D.M."/>
            <person name="Labate C.A."/>
        </authorList>
    </citation>
    <scope>NUCLEOTIDE SEQUENCE [LARGE SCALE GENOMIC DNA]</scope>
    <source>
        <strain evidence="3 8">I2</strain>
    </source>
</reference>
<dbReference type="EMBL" id="CP050919">
    <property type="protein sequence ID" value="QIX58466.1"/>
    <property type="molecule type" value="Genomic_DNA"/>
</dbReference>
<dbReference type="Proteomes" id="UP000094714">
    <property type="component" value="Chromosome"/>
</dbReference>
<accession>A0A0F4HCW3</accession>
<dbReference type="Pfam" id="PF00117">
    <property type="entry name" value="GATase"/>
    <property type="match status" value="1"/>
</dbReference>
<evidence type="ECO:0000313" key="9">
    <source>
        <dbReference type="Proteomes" id="UP000503169"/>
    </source>
</evidence>
<keyword evidence="4" id="KW-0315">Glutamine amidotransferase</keyword>
<dbReference type="InterPro" id="IPR029062">
    <property type="entry name" value="Class_I_gatase-like"/>
</dbReference>
<dbReference type="PATRIC" id="fig|1613.112.peg.1796"/>
<evidence type="ECO:0000313" key="6">
    <source>
        <dbReference type="Proteomes" id="UP000094714"/>
    </source>
</evidence>